<name>A0ABY5VKR4_9FIRM</name>
<reference evidence="1" key="1">
    <citation type="journal article" date="2022" name="Cell">
        <title>Design, construction, and in vivo augmentation of a complex gut microbiome.</title>
        <authorList>
            <person name="Cheng A.G."/>
            <person name="Ho P.Y."/>
            <person name="Aranda-Diaz A."/>
            <person name="Jain S."/>
            <person name="Yu F.B."/>
            <person name="Meng X."/>
            <person name="Wang M."/>
            <person name="Iakiviak M."/>
            <person name="Nagashima K."/>
            <person name="Zhao A."/>
            <person name="Murugkar P."/>
            <person name="Patil A."/>
            <person name="Atabakhsh K."/>
            <person name="Weakley A."/>
            <person name="Yan J."/>
            <person name="Brumbaugh A.R."/>
            <person name="Higginbottom S."/>
            <person name="Dimas A."/>
            <person name="Shiver A.L."/>
            <person name="Deutschbauer A."/>
            <person name="Neff N."/>
            <person name="Sonnenburg J.L."/>
            <person name="Huang K.C."/>
            <person name="Fischbach M.A."/>
        </authorList>
    </citation>
    <scope>NUCLEOTIDE SEQUENCE</scope>
    <source>
        <strain evidence="1">DSM 19829</strain>
    </source>
</reference>
<proteinExistence type="predicted"/>
<evidence type="ECO:0000313" key="2">
    <source>
        <dbReference type="Proteomes" id="UP001060164"/>
    </source>
</evidence>
<organism evidence="1 2">
    <name type="scientific">Ruminococcus gauvreauii</name>
    <dbReference type="NCBI Taxonomy" id="438033"/>
    <lineage>
        <taxon>Bacteria</taxon>
        <taxon>Bacillati</taxon>
        <taxon>Bacillota</taxon>
        <taxon>Clostridia</taxon>
        <taxon>Eubacteriales</taxon>
        <taxon>Oscillospiraceae</taxon>
        <taxon>Ruminococcus</taxon>
    </lineage>
</organism>
<dbReference type="Proteomes" id="UP001060164">
    <property type="component" value="Chromosome"/>
</dbReference>
<accession>A0ABY5VKR4</accession>
<evidence type="ECO:0000313" key="1">
    <source>
        <dbReference type="EMBL" id="UWP60912.1"/>
    </source>
</evidence>
<dbReference type="RefSeq" id="WP_028527611.1">
    <property type="nucleotide sequence ID" value="NZ_CABLBR010000003.1"/>
</dbReference>
<keyword evidence="2" id="KW-1185">Reference proteome</keyword>
<dbReference type="EMBL" id="CP102290">
    <property type="protein sequence ID" value="UWP60912.1"/>
    <property type="molecule type" value="Genomic_DNA"/>
</dbReference>
<protein>
    <submittedName>
        <fullName evidence="1">Uncharacterized protein</fullName>
    </submittedName>
</protein>
<sequence length="63" mass="7321">MSEKVHMTEFKGQSFLIKIKSTQNHTWQGTVQWIEENKTIPFRSALELLRLLDSAVGTDKEDE</sequence>
<gene>
    <name evidence="1" type="ORF">NQ502_07755</name>
</gene>